<feature type="transmembrane region" description="Helical" evidence="1">
    <location>
        <begin position="182"/>
        <end position="206"/>
    </location>
</feature>
<evidence type="ECO:0000256" key="1">
    <source>
        <dbReference type="SAM" id="Phobius"/>
    </source>
</evidence>
<accession>A0AAD7F604</accession>
<evidence type="ECO:0000313" key="3">
    <source>
        <dbReference type="Proteomes" id="UP001218218"/>
    </source>
</evidence>
<keyword evidence="3" id="KW-1185">Reference proteome</keyword>
<feature type="transmembrane region" description="Helical" evidence="1">
    <location>
        <begin position="111"/>
        <end position="132"/>
    </location>
</feature>
<comment type="caution">
    <text evidence="2">The sequence shown here is derived from an EMBL/GenBank/DDBJ whole genome shotgun (WGS) entry which is preliminary data.</text>
</comment>
<keyword evidence="1" id="KW-1133">Transmembrane helix</keyword>
<evidence type="ECO:0000313" key="2">
    <source>
        <dbReference type="EMBL" id="KAJ7367190.1"/>
    </source>
</evidence>
<organism evidence="2 3">
    <name type="scientific">Mycena albidolilacea</name>
    <dbReference type="NCBI Taxonomy" id="1033008"/>
    <lineage>
        <taxon>Eukaryota</taxon>
        <taxon>Fungi</taxon>
        <taxon>Dikarya</taxon>
        <taxon>Basidiomycota</taxon>
        <taxon>Agaricomycotina</taxon>
        <taxon>Agaricomycetes</taxon>
        <taxon>Agaricomycetidae</taxon>
        <taxon>Agaricales</taxon>
        <taxon>Marasmiineae</taxon>
        <taxon>Mycenaceae</taxon>
        <taxon>Mycena</taxon>
    </lineage>
</organism>
<sequence length="301" mass="32728">MTSAAVSGTDLTFVLSEIIKSATVLFLNGVCILLAMQACYFLNRRAASGRGVHICAMIVACSFAILQMSYQVVFTAMFVRLLRSVEIAETISEQQRLKGSFQHLSQVKGQWGSIIIILNNFAADCLFIYRCYTVWNPSRYARQIIGLPLFLLLSTTVFGIVVRASPPSNSAINPGSGHRLNLVLVSLGMIFTNILLTGLTTGRIWWTRRYLPALGEKKLTQRYNTAIAMLLESSALYLVLTFTFLLTGSIGGTAAIESPAISALMGAAGQLMNLIPALVIVRVSLARTIDVDPTAGSLKPR</sequence>
<feature type="transmembrane region" description="Helical" evidence="1">
    <location>
        <begin position="227"/>
        <end position="248"/>
    </location>
</feature>
<reference evidence="2" key="1">
    <citation type="submission" date="2023-03" db="EMBL/GenBank/DDBJ databases">
        <title>Massive genome expansion in bonnet fungi (Mycena s.s.) driven by repeated elements and novel gene families across ecological guilds.</title>
        <authorList>
            <consortium name="Lawrence Berkeley National Laboratory"/>
            <person name="Harder C.B."/>
            <person name="Miyauchi S."/>
            <person name="Viragh M."/>
            <person name="Kuo A."/>
            <person name="Thoen E."/>
            <person name="Andreopoulos B."/>
            <person name="Lu D."/>
            <person name="Skrede I."/>
            <person name="Drula E."/>
            <person name="Henrissat B."/>
            <person name="Morin E."/>
            <person name="Kohler A."/>
            <person name="Barry K."/>
            <person name="LaButti K."/>
            <person name="Morin E."/>
            <person name="Salamov A."/>
            <person name="Lipzen A."/>
            <person name="Mereny Z."/>
            <person name="Hegedus B."/>
            <person name="Baldrian P."/>
            <person name="Stursova M."/>
            <person name="Weitz H."/>
            <person name="Taylor A."/>
            <person name="Grigoriev I.V."/>
            <person name="Nagy L.G."/>
            <person name="Martin F."/>
            <person name="Kauserud H."/>
        </authorList>
    </citation>
    <scope>NUCLEOTIDE SEQUENCE</scope>
    <source>
        <strain evidence="2">CBHHK002</strain>
    </source>
</reference>
<keyword evidence="1" id="KW-0472">Membrane</keyword>
<name>A0AAD7F604_9AGAR</name>
<feature type="transmembrane region" description="Helical" evidence="1">
    <location>
        <begin position="54"/>
        <end position="79"/>
    </location>
</feature>
<gene>
    <name evidence="2" type="ORF">DFH08DRAFT_949169</name>
</gene>
<feature type="transmembrane region" description="Helical" evidence="1">
    <location>
        <begin position="144"/>
        <end position="162"/>
    </location>
</feature>
<proteinExistence type="predicted"/>
<feature type="transmembrane region" description="Helical" evidence="1">
    <location>
        <begin position="260"/>
        <end position="281"/>
    </location>
</feature>
<dbReference type="Proteomes" id="UP001218218">
    <property type="component" value="Unassembled WGS sequence"/>
</dbReference>
<dbReference type="EMBL" id="JARIHO010000002">
    <property type="protein sequence ID" value="KAJ7367190.1"/>
    <property type="molecule type" value="Genomic_DNA"/>
</dbReference>
<feature type="transmembrane region" description="Helical" evidence="1">
    <location>
        <begin position="18"/>
        <end position="42"/>
    </location>
</feature>
<dbReference type="AlphaFoldDB" id="A0AAD7F604"/>
<keyword evidence="1" id="KW-0812">Transmembrane</keyword>
<protein>
    <submittedName>
        <fullName evidence="2">Uncharacterized protein</fullName>
    </submittedName>
</protein>